<feature type="region of interest" description="Disordered" evidence="1">
    <location>
        <begin position="67"/>
        <end position="86"/>
    </location>
</feature>
<proteinExistence type="predicted"/>
<accession>A0AAV4UBT3</accession>
<name>A0AAV4UBT3_CAEEX</name>
<sequence length="86" mass="10002">MKQRHASTPDRHPCCVQRERHFCDAYLEEGGMRPRGQRSWCSVVYRQAEPAARTQEVAARDLELLRGGFRSDDPQTPVTRDFLTRN</sequence>
<organism evidence="2 3">
    <name type="scientific">Caerostris extrusa</name>
    <name type="common">Bark spider</name>
    <name type="synonym">Caerostris bankana</name>
    <dbReference type="NCBI Taxonomy" id="172846"/>
    <lineage>
        <taxon>Eukaryota</taxon>
        <taxon>Metazoa</taxon>
        <taxon>Ecdysozoa</taxon>
        <taxon>Arthropoda</taxon>
        <taxon>Chelicerata</taxon>
        <taxon>Arachnida</taxon>
        <taxon>Araneae</taxon>
        <taxon>Araneomorphae</taxon>
        <taxon>Entelegynae</taxon>
        <taxon>Araneoidea</taxon>
        <taxon>Araneidae</taxon>
        <taxon>Caerostris</taxon>
    </lineage>
</organism>
<gene>
    <name evidence="2" type="ORF">CEXT_774571</name>
</gene>
<comment type="caution">
    <text evidence="2">The sequence shown here is derived from an EMBL/GenBank/DDBJ whole genome shotgun (WGS) entry which is preliminary data.</text>
</comment>
<reference evidence="2 3" key="1">
    <citation type="submission" date="2021-06" db="EMBL/GenBank/DDBJ databases">
        <title>Caerostris extrusa draft genome.</title>
        <authorList>
            <person name="Kono N."/>
            <person name="Arakawa K."/>
        </authorList>
    </citation>
    <scope>NUCLEOTIDE SEQUENCE [LARGE SCALE GENOMIC DNA]</scope>
</reference>
<dbReference type="AlphaFoldDB" id="A0AAV4UBT3"/>
<evidence type="ECO:0000313" key="2">
    <source>
        <dbReference type="EMBL" id="GIY55255.1"/>
    </source>
</evidence>
<dbReference type="Proteomes" id="UP001054945">
    <property type="component" value="Unassembled WGS sequence"/>
</dbReference>
<dbReference type="EMBL" id="BPLR01012623">
    <property type="protein sequence ID" value="GIY55255.1"/>
    <property type="molecule type" value="Genomic_DNA"/>
</dbReference>
<evidence type="ECO:0000313" key="3">
    <source>
        <dbReference type="Proteomes" id="UP001054945"/>
    </source>
</evidence>
<keyword evidence="3" id="KW-1185">Reference proteome</keyword>
<protein>
    <submittedName>
        <fullName evidence="2">Uncharacterized protein</fullName>
    </submittedName>
</protein>
<evidence type="ECO:0000256" key="1">
    <source>
        <dbReference type="SAM" id="MobiDB-lite"/>
    </source>
</evidence>